<keyword evidence="2" id="KW-1185">Reference proteome</keyword>
<dbReference type="RefSeq" id="WP_072928737.1">
    <property type="nucleotide sequence ID" value="NZ_FQXW01000006.1"/>
</dbReference>
<comment type="caution">
    <text evidence="1">The sequence shown here is derived from an EMBL/GenBank/DDBJ whole genome shotgun (WGS) entry which is preliminary data.</text>
</comment>
<dbReference type="EMBL" id="JAERKB010000005">
    <property type="protein sequence ID" value="MBS0968835.1"/>
    <property type="molecule type" value="Genomic_DNA"/>
</dbReference>
<proteinExistence type="predicted"/>
<organism evidence="1 2">
    <name type="scientific">Nissabacter archeti</name>
    <dbReference type="NCBI Taxonomy" id="1917880"/>
    <lineage>
        <taxon>Bacteria</taxon>
        <taxon>Pseudomonadati</taxon>
        <taxon>Pseudomonadota</taxon>
        <taxon>Gammaproteobacteria</taxon>
        <taxon>Enterobacterales</taxon>
        <taxon>Yersiniaceae</taxon>
        <taxon>Nissabacter</taxon>
    </lineage>
</organism>
<dbReference type="Proteomes" id="UP000680634">
    <property type="component" value="Unassembled WGS sequence"/>
</dbReference>
<name>A0ABS5JFW8_9GAMM</name>
<evidence type="ECO:0000313" key="1">
    <source>
        <dbReference type="EMBL" id="MBS0968835.1"/>
    </source>
</evidence>
<evidence type="ECO:0000313" key="2">
    <source>
        <dbReference type="Proteomes" id="UP000680634"/>
    </source>
</evidence>
<accession>A0ABS5JFW8</accession>
<gene>
    <name evidence="1" type="ORF">JK232_07990</name>
</gene>
<protein>
    <submittedName>
        <fullName evidence="1">Uncharacterized protein</fullName>
    </submittedName>
</protein>
<reference evidence="2" key="1">
    <citation type="submission" date="2023-07" db="EMBL/GenBank/DDBJ databases">
        <title>Genome-inferred correspondence between phylogeny and metabolic traits in the wild Drosophila gut microbiome.</title>
        <authorList>
            <person name="Bueno E."/>
            <person name="Blow F."/>
            <person name="Douglas A.E."/>
        </authorList>
    </citation>
    <scope>NUCLEOTIDE SEQUENCE [LARGE SCALE GENOMIC DNA]</scope>
    <source>
        <strain evidence="2">JGM97</strain>
    </source>
</reference>
<sequence>MEKLSVNNVAAVTGGKNCSTDYTWSLNSSNGTWTCLGYNYCTDKHGNRKDVKYHNGTYPSNYCGPKPVKPPYQ</sequence>